<feature type="compositionally biased region" description="Basic and acidic residues" evidence="1">
    <location>
        <begin position="202"/>
        <end position="219"/>
    </location>
</feature>
<dbReference type="AlphaFoldDB" id="A0A4Y2DNG2"/>
<dbReference type="Proteomes" id="UP000499080">
    <property type="component" value="Unassembled WGS sequence"/>
</dbReference>
<reference evidence="2 3" key="1">
    <citation type="journal article" date="2019" name="Sci. Rep.">
        <title>Orb-weaving spider Araneus ventricosus genome elucidates the spidroin gene catalogue.</title>
        <authorList>
            <person name="Kono N."/>
            <person name="Nakamura H."/>
            <person name="Ohtoshi R."/>
            <person name="Moran D.A.P."/>
            <person name="Shinohara A."/>
            <person name="Yoshida Y."/>
            <person name="Fujiwara M."/>
            <person name="Mori M."/>
            <person name="Tomita M."/>
            <person name="Arakawa K."/>
        </authorList>
    </citation>
    <scope>NUCLEOTIDE SEQUENCE [LARGE SCALE GENOMIC DNA]</scope>
</reference>
<keyword evidence="3" id="KW-1185">Reference proteome</keyword>
<feature type="region of interest" description="Disordered" evidence="1">
    <location>
        <begin position="31"/>
        <end position="221"/>
    </location>
</feature>
<feature type="compositionally biased region" description="Basic and acidic residues" evidence="1">
    <location>
        <begin position="151"/>
        <end position="160"/>
    </location>
</feature>
<feature type="compositionally biased region" description="Basic and acidic residues" evidence="1">
    <location>
        <begin position="129"/>
        <end position="141"/>
    </location>
</feature>
<evidence type="ECO:0000313" key="3">
    <source>
        <dbReference type="Proteomes" id="UP000499080"/>
    </source>
</evidence>
<proteinExistence type="predicted"/>
<protein>
    <submittedName>
        <fullName evidence="2">Uncharacterized protein</fullName>
    </submittedName>
</protein>
<sequence>MDTYSDLFDELDSIDWEKETMPAAAFNYEDGELSYSPDLPNFDEMTSIPSPISPIHSPPAMDETKPAYQKEPTPAFQKEPTPAATDDEPPPAMPSQKEPAMEYEPTSSSVMPSQKEPAMEYEPTSPPALKDEKPPAKENDCKLSALNKPSGKKEKPSELRKFKRPSSSLRPKDPRISLKRKPSPVRAPSWTPLKVPSFVKIPKRDEPKRDEPPRQDTKGWKPVQSFKPVEERIFYHSTNHVLALREGEYVLTNGYETASRKTEKHWQHALEQDLRYIAKSTRSVYCVDRLSYNILARELEQWPNHHPFKTRVAVKVWETDPDLRPCSFCISTNCVKWLAIRGGVQRFFRYEIDMLIDCHHIRPRVCI</sequence>
<dbReference type="EMBL" id="BGPR01090187">
    <property type="protein sequence ID" value="GBM18363.1"/>
    <property type="molecule type" value="Genomic_DNA"/>
</dbReference>
<comment type="caution">
    <text evidence="2">The sequence shown here is derived from an EMBL/GenBank/DDBJ whole genome shotgun (WGS) entry which is preliminary data.</text>
</comment>
<evidence type="ECO:0000313" key="2">
    <source>
        <dbReference type="EMBL" id="GBM18363.1"/>
    </source>
</evidence>
<organism evidence="2 3">
    <name type="scientific">Araneus ventricosus</name>
    <name type="common">Orbweaver spider</name>
    <name type="synonym">Epeira ventricosa</name>
    <dbReference type="NCBI Taxonomy" id="182803"/>
    <lineage>
        <taxon>Eukaryota</taxon>
        <taxon>Metazoa</taxon>
        <taxon>Ecdysozoa</taxon>
        <taxon>Arthropoda</taxon>
        <taxon>Chelicerata</taxon>
        <taxon>Arachnida</taxon>
        <taxon>Araneae</taxon>
        <taxon>Araneomorphae</taxon>
        <taxon>Entelegynae</taxon>
        <taxon>Araneoidea</taxon>
        <taxon>Araneidae</taxon>
        <taxon>Araneus</taxon>
    </lineage>
</organism>
<name>A0A4Y2DNG2_ARAVE</name>
<gene>
    <name evidence="2" type="ORF">AVEN_22217_1</name>
</gene>
<accession>A0A4Y2DNG2</accession>
<evidence type="ECO:0000256" key="1">
    <source>
        <dbReference type="SAM" id="MobiDB-lite"/>
    </source>
</evidence>
<feature type="compositionally biased region" description="Low complexity" evidence="1">
    <location>
        <begin position="47"/>
        <end position="59"/>
    </location>
</feature>